<evidence type="ECO:0000256" key="17">
    <source>
        <dbReference type="SAM" id="Coils"/>
    </source>
</evidence>
<dbReference type="EMBL" id="JADEXQ010000032">
    <property type="protein sequence ID" value="MBE9030255.1"/>
    <property type="molecule type" value="Genomic_DNA"/>
</dbReference>
<reference evidence="21" key="1">
    <citation type="submission" date="2020-10" db="EMBL/GenBank/DDBJ databases">
        <authorList>
            <person name="Castelo-Branco R."/>
            <person name="Eusebio N."/>
            <person name="Adriana R."/>
            <person name="Vieira A."/>
            <person name="Brugerolle De Fraissinette N."/>
            <person name="Rezende De Castro R."/>
            <person name="Schneider M.P."/>
            <person name="Vasconcelos V."/>
            <person name="Leao P.N."/>
        </authorList>
    </citation>
    <scope>NUCLEOTIDE SEQUENCE</scope>
    <source>
        <strain evidence="21">LEGE 11480</strain>
    </source>
</reference>
<keyword evidence="11" id="KW-0418">Kinase</keyword>
<evidence type="ECO:0000256" key="16">
    <source>
        <dbReference type="ARBA" id="ARBA00051245"/>
    </source>
</evidence>
<dbReference type="Pfam" id="PF02706">
    <property type="entry name" value="Wzz"/>
    <property type="match status" value="1"/>
</dbReference>
<feature type="domain" description="Polysaccharide chain length determinant N-terminal" evidence="19">
    <location>
        <begin position="21"/>
        <end position="108"/>
    </location>
</feature>
<name>A0A928VL01_9CYAN</name>
<feature type="transmembrane region" description="Helical" evidence="18">
    <location>
        <begin position="31"/>
        <end position="49"/>
    </location>
</feature>
<dbReference type="AlphaFoldDB" id="A0A928VL01"/>
<dbReference type="NCBIfam" id="TIGR01007">
    <property type="entry name" value="eps_fam"/>
    <property type="match status" value="1"/>
</dbReference>
<comment type="catalytic activity">
    <reaction evidence="16">
        <text>L-tyrosyl-[protein] + ATP = O-phospho-L-tyrosyl-[protein] + ADP + H(+)</text>
        <dbReference type="Rhea" id="RHEA:10596"/>
        <dbReference type="Rhea" id="RHEA-COMP:10136"/>
        <dbReference type="Rhea" id="RHEA-COMP:20101"/>
        <dbReference type="ChEBI" id="CHEBI:15378"/>
        <dbReference type="ChEBI" id="CHEBI:30616"/>
        <dbReference type="ChEBI" id="CHEBI:46858"/>
        <dbReference type="ChEBI" id="CHEBI:61978"/>
        <dbReference type="ChEBI" id="CHEBI:456216"/>
        <dbReference type="EC" id="2.7.10.2"/>
    </reaction>
</comment>
<dbReference type="Pfam" id="PF13614">
    <property type="entry name" value="AAA_31"/>
    <property type="match status" value="1"/>
</dbReference>
<comment type="similarity">
    <text evidence="2">Belongs to the CpsC/CapA family.</text>
</comment>
<evidence type="ECO:0000256" key="8">
    <source>
        <dbReference type="ARBA" id="ARBA00022679"/>
    </source>
</evidence>
<keyword evidence="14 18" id="KW-0472">Membrane</keyword>
<keyword evidence="13 18" id="KW-1133">Transmembrane helix</keyword>
<keyword evidence="12" id="KW-0067">ATP-binding</keyword>
<keyword evidence="9 18" id="KW-0812">Transmembrane</keyword>
<protein>
    <recommendedName>
        <fullName evidence="5">non-specific protein-tyrosine kinase</fullName>
        <ecNumber evidence="5">2.7.10.2</ecNumber>
    </recommendedName>
</protein>
<comment type="similarity">
    <text evidence="3">Belongs to the CpsD/CapB family.</text>
</comment>
<evidence type="ECO:0000259" key="19">
    <source>
        <dbReference type="Pfam" id="PF02706"/>
    </source>
</evidence>
<evidence type="ECO:0000256" key="5">
    <source>
        <dbReference type="ARBA" id="ARBA00011903"/>
    </source>
</evidence>
<dbReference type="InterPro" id="IPR003856">
    <property type="entry name" value="LPS_length_determ_N"/>
</dbReference>
<dbReference type="InterPro" id="IPR050445">
    <property type="entry name" value="Bact_polysacc_biosynth/exp"/>
</dbReference>
<gene>
    <name evidence="21" type="ORF">IQ266_10985</name>
</gene>
<evidence type="ECO:0000256" key="1">
    <source>
        <dbReference type="ARBA" id="ARBA00004429"/>
    </source>
</evidence>
<accession>A0A928VL01</accession>
<dbReference type="InterPro" id="IPR027417">
    <property type="entry name" value="P-loop_NTPase"/>
</dbReference>
<dbReference type="Gene3D" id="3.40.50.300">
    <property type="entry name" value="P-loop containing nucleotide triphosphate hydrolases"/>
    <property type="match status" value="1"/>
</dbReference>
<dbReference type="CDD" id="cd05387">
    <property type="entry name" value="BY-kinase"/>
    <property type="match status" value="1"/>
</dbReference>
<organism evidence="21 22">
    <name type="scientific">Romeriopsis navalis LEGE 11480</name>
    <dbReference type="NCBI Taxonomy" id="2777977"/>
    <lineage>
        <taxon>Bacteria</taxon>
        <taxon>Bacillati</taxon>
        <taxon>Cyanobacteriota</taxon>
        <taxon>Cyanophyceae</taxon>
        <taxon>Leptolyngbyales</taxon>
        <taxon>Leptolyngbyaceae</taxon>
        <taxon>Romeriopsis</taxon>
        <taxon>Romeriopsis navalis</taxon>
    </lineage>
</organism>
<keyword evidence="8 21" id="KW-0808">Transferase</keyword>
<keyword evidence="6" id="KW-1003">Cell membrane</keyword>
<dbReference type="PANTHER" id="PTHR32309:SF13">
    <property type="entry name" value="FERRIC ENTEROBACTIN TRANSPORT PROTEIN FEPE"/>
    <property type="match status" value="1"/>
</dbReference>
<evidence type="ECO:0000256" key="15">
    <source>
        <dbReference type="ARBA" id="ARBA00023137"/>
    </source>
</evidence>
<keyword evidence="17" id="KW-0175">Coiled coil</keyword>
<comment type="caution">
    <text evidence="21">The sequence shown here is derived from an EMBL/GenBank/DDBJ whole genome shotgun (WGS) entry which is preliminary data.</text>
</comment>
<keyword evidence="15" id="KW-0829">Tyrosine-protein kinase</keyword>
<evidence type="ECO:0000256" key="7">
    <source>
        <dbReference type="ARBA" id="ARBA00022519"/>
    </source>
</evidence>
<keyword evidence="10" id="KW-0547">Nucleotide-binding</keyword>
<evidence type="ECO:0000259" key="20">
    <source>
        <dbReference type="Pfam" id="PF13614"/>
    </source>
</evidence>
<dbReference type="PANTHER" id="PTHR32309">
    <property type="entry name" value="TYROSINE-PROTEIN KINASE"/>
    <property type="match status" value="1"/>
</dbReference>
<comment type="similarity">
    <text evidence="4">Belongs to the etk/wzc family.</text>
</comment>
<evidence type="ECO:0000256" key="10">
    <source>
        <dbReference type="ARBA" id="ARBA00022741"/>
    </source>
</evidence>
<dbReference type="InterPro" id="IPR005702">
    <property type="entry name" value="Wzc-like_C"/>
</dbReference>
<evidence type="ECO:0000256" key="2">
    <source>
        <dbReference type="ARBA" id="ARBA00006683"/>
    </source>
</evidence>
<evidence type="ECO:0000313" key="22">
    <source>
        <dbReference type="Proteomes" id="UP000625316"/>
    </source>
</evidence>
<keyword evidence="7" id="KW-0997">Cell inner membrane</keyword>
<evidence type="ECO:0000313" key="21">
    <source>
        <dbReference type="EMBL" id="MBE9030255.1"/>
    </source>
</evidence>
<dbReference type="RefSeq" id="WP_264325079.1">
    <property type="nucleotide sequence ID" value="NZ_JADEXQ010000032.1"/>
</dbReference>
<comment type="subcellular location">
    <subcellularLocation>
        <location evidence="1">Cell inner membrane</location>
        <topology evidence="1">Multi-pass membrane protein</topology>
    </subcellularLocation>
</comment>
<sequence length="742" mass="81685">MATNSISTAAEIQEPDLGYGQLLGILLRRRWWLISGVLVGITLGGILGYRAKPTFTSSLQLLVEPNYRSKNNARGGEAEFSDVQVEVDIATQTQLLKSTKLVQRAMRSLQSQFSELNPADPRAVVDFKKSLEVGQVASSNKNDKGGTKIFQVSYVANDPNKAQIIVQSLQKIYQEYNLEQQRERLDKGLAFVNKQLPTTIKKVKQAESRLEKFRRDQQMLDPAVQGQALESSINRIIQEQQVNRTQLSELQNRYADLQRRIGLSPQQALLASRLSQSSRYQSLLNEVQKTELSLAQQRLRFQPGTPEIEQITDLRQKQIQLLRTEVSRVIGAIGSNNSQLLRAGQLGQLDLGLINQLVTTQVELQGAVARSQNLINEERQIRNELQRFPKLLAVYNQLLPDITLNRNTMKQLLQAKQDIGLEIARGGYDWQVVEEPQVGLQNDPSLSRFLLLGSVAGLMVGGMIAFAREAIDDAVHSSEELQKQVTLPLLGMVPGLRVSQNLPQLPFNKPATLTAEASVILNWQPFRDAIDLLYQNMQLLHPDGALKSLVVTSALSGEGKSTLSLALAMSAARLNKRVLLIDADLRRPSLHKLLNLQNEQGLSSLLRSDVPIAELTEAQAAANRSNLAIVTAGPSPHDPAKLLSSKRMQELITRFEDSYDLVLLDAPPVLGMVDAVLSSACTSGTLLVGRLDQVTRSELDQAMSVLKPLNVVGVVANGAEAPSIDVSYVAEERSATPAVATA</sequence>
<evidence type="ECO:0000256" key="11">
    <source>
        <dbReference type="ARBA" id="ARBA00022777"/>
    </source>
</evidence>
<evidence type="ECO:0000256" key="13">
    <source>
        <dbReference type="ARBA" id="ARBA00022989"/>
    </source>
</evidence>
<proteinExistence type="inferred from homology"/>
<feature type="domain" description="AAA" evidence="20">
    <location>
        <begin position="556"/>
        <end position="675"/>
    </location>
</feature>
<dbReference type="InterPro" id="IPR025669">
    <property type="entry name" value="AAA_dom"/>
</dbReference>
<dbReference type="GO" id="GO:0005886">
    <property type="term" value="C:plasma membrane"/>
    <property type="evidence" value="ECO:0007669"/>
    <property type="project" value="UniProtKB-SubCell"/>
</dbReference>
<feature type="coiled-coil region" evidence="17">
    <location>
        <begin position="240"/>
        <end position="300"/>
    </location>
</feature>
<evidence type="ECO:0000256" key="4">
    <source>
        <dbReference type="ARBA" id="ARBA00008883"/>
    </source>
</evidence>
<evidence type="ECO:0000256" key="12">
    <source>
        <dbReference type="ARBA" id="ARBA00022840"/>
    </source>
</evidence>
<evidence type="ECO:0000256" key="6">
    <source>
        <dbReference type="ARBA" id="ARBA00022475"/>
    </source>
</evidence>
<evidence type="ECO:0000256" key="18">
    <source>
        <dbReference type="SAM" id="Phobius"/>
    </source>
</evidence>
<dbReference type="SUPFAM" id="SSF52540">
    <property type="entry name" value="P-loop containing nucleoside triphosphate hydrolases"/>
    <property type="match status" value="1"/>
</dbReference>
<evidence type="ECO:0000256" key="14">
    <source>
        <dbReference type="ARBA" id="ARBA00023136"/>
    </source>
</evidence>
<dbReference type="GO" id="GO:0005524">
    <property type="term" value="F:ATP binding"/>
    <property type="evidence" value="ECO:0007669"/>
    <property type="project" value="UniProtKB-KW"/>
</dbReference>
<evidence type="ECO:0000256" key="9">
    <source>
        <dbReference type="ARBA" id="ARBA00022692"/>
    </source>
</evidence>
<dbReference type="Proteomes" id="UP000625316">
    <property type="component" value="Unassembled WGS sequence"/>
</dbReference>
<dbReference type="EC" id="2.7.10.2" evidence="5"/>
<dbReference type="GO" id="GO:0004715">
    <property type="term" value="F:non-membrane spanning protein tyrosine kinase activity"/>
    <property type="evidence" value="ECO:0007669"/>
    <property type="project" value="UniProtKB-EC"/>
</dbReference>
<keyword evidence="22" id="KW-1185">Reference proteome</keyword>
<evidence type="ECO:0000256" key="3">
    <source>
        <dbReference type="ARBA" id="ARBA00007316"/>
    </source>
</evidence>